<gene>
    <name evidence="1" type="ORF">SPELUC_LOCUS10074</name>
</gene>
<keyword evidence="2" id="KW-1185">Reference proteome</keyword>
<sequence>MGPFTTVIVEPNLKNEVLHCPRIESRTGQPAGRPVLDHRGLNHQKKDPCSLSPNHQMKDPVSLLPQSLWNNDFGCPECSHHTHETVGPCIAITTEPNYKYKVPLLYSRSLGA</sequence>
<protein>
    <submittedName>
        <fullName evidence="1">2721_t:CDS:1</fullName>
    </submittedName>
</protein>
<dbReference type="Proteomes" id="UP000789366">
    <property type="component" value="Unassembled WGS sequence"/>
</dbReference>
<accession>A0ACA9NYZ2</accession>
<evidence type="ECO:0000313" key="2">
    <source>
        <dbReference type="Proteomes" id="UP000789366"/>
    </source>
</evidence>
<name>A0ACA9NYZ2_9GLOM</name>
<dbReference type="EMBL" id="CAJVPW010017985">
    <property type="protein sequence ID" value="CAG8679435.1"/>
    <property type="molecule type" value="Genomic_DNA"/>
</dbReference>
<comment type="caution">
    <text evidence="1">The sequence shown here is derived from an EMBL/GenBank/DDBJ whole genome shotgun (WGS) entry which is preliminary data.</text>
</comment>
<evidence type="ECO:0000313" key="1">
    <source>
        <dbReference type="EMBL" id="CAG8679435.1"/>
    </source>
</evidence>
<organism evidence="1 2">
    <name type="scientific">Cetraspora pellucida</name>
    <dbReference type="NCBI Taxonomy" id="1433469"/>
    <lineage>
        <taxon>Eukaryota</taxon>
        <taxon>Fungi</taxon>
        <taxon>Fungi incertae sedis</taxon>
        <taxon>Mucoromycota</taxon>
        <taxon>Glomeromycotina</taxon>
        <taxon>Glomeromycetes</taxon>
        <taxon>Diversisporales</taxon>
        <taxon>Gigasporaceae</taxon>
        <taxon>Cetraspora</taxon>
    </lineage>
</organism>
<reference evidence="1" key="1">
    <citation type="submission" date="2021-06" db="EMBL/GenBank/DDBJ databases">
        <authorList>
            <person name="Kallberg Y."/>
            <person name="Tangrot J."/>
            <person name="Rosling A."/>
        </authorList>
    </citation>
    <scope>NUCLEOTIDE SEQUENCE</scope>
    <source>
        <strain evidence="1">28 12/20/2015</strain>
    </source>
</reference>
<proteinExistence type="predicted"/>